<organism evidence="2 3">
    <name type="scientific">Hebeloma cylindrosporum</name>
    <dbReference type="NCBI Taxonomy" id="76867"/>
    <lineage>
        <taxon>Eukaryota</taxon>
        <taxon>Fungi</taxon>
        <taxon>Dikarya</taxon>
        <taxon>Basidiomycota</taxon>
        <taxon>Agaricomycotina</taxon>
        <taxon>Agaricomycetes</taxon>
        <taxon>Agaricomycetidae</taxon>
        <taxon>Agaricales</taxon>
        <taxon>Agaricineae</taxon>
        <taxon>Hymenogastraceae</taxon>
        <taxon>Hebeloma</taxon>
    </lineage>
</organism>
<dbReference type="AlphaFoldDB" id="A0A0C3BZA5"/>
<protein>
    <submittedName>
        <fullName evidence="2">Uncharacterized protein</fullName>
    </submittedName>
</protein>
<evidence type="ECO:0000256" key="1">
    <source>
        <dbReference type="SAM" id="Phobius"/>
    </source>
</evidence>
<name>A0A0C3BZA5_HEBCY</name>
<evidence type="ECO:0000313" key="3">
    <source>
        <dbReference type="Proteomes" id="UP000053424"/>
    </source>
</evidence>
<dbReference type="Proteomes" id="UP000053424">
    <property type="component" value="Unassembled WGS sequence"/>
</dbReference>
<dbReference type="EMBL" id="KN831779">
    <property type="protein sequence ID" value="KIM41925.1"/>
    <property type="molecule type" value="Genomic_DNA"/>
</dbReference>
<dbReference type="HOGENOM" id="CLU_2236907_0_0_1"/>
<accession>A0A0C3BZA5</accession>
<keyword evidence="1" id="KW-0812">Transmembrane</keyword>
<evidence type="ECO:0000313" key="2">
    <source>
        <dbReference type="EMBL" id="KIM41925.1"/>
    </source>
</evidence>
<keyword evidence="3" id="KW-1185">Reference proteome</keyword>
<reference evidence="2 3" key="1">
    <citation type="submission" date="2014-04" db="EMBL/GenBank/DDBJ databases">
        <authorList>
            <consortium name="DOE Joint Genome Institute"/>
            <person name="Kuo A."/>
            <person name="Gay G."/>
            <person name="Dore J."/>
            <person name="Kohler A."/>
            <person name="Nagy L.G."/>
            <person name="Floudas D."/>
            <person name="Copeland A."/>
            <person name="Barry K.W."/>
            <person name="Cichocki N."/>
            <person name="Veneault-Fourrey C."/>
            <person name="LaButti K."/>
            <person name="Lindquist E.A."/>
            <person name="Lipzen A."/>
            <person name="Lundell T."/>
            <person name="Morin E."/>
            <person name="Murat C."/>
            <person name="Sun H."/>
            <person name="Tunlid A."/>
            <person name="Henrissat B."/>
            <person name="Grigoriev I.V."/>
            <person name="Hibbett D.S."/>
            <person name="Martin F."/>
            <person name="Nordberg H.P."/>
            <person name="Cantor M.N."/>
            <person name="Hua S.X."/>
        </authorList>
    </citation>
    <scope>NUCLEOTIDE SEQUENCE [LARGE SCALE GENOMIC DNA]</scope>
    <source>
        <strain evidence="3">h7</strain>
    </source>
</reference>
<sequence>MYDQYFLLSQHQSGGGLLLLTFLAFYLPLSGYITPRTQSRLGTVPSMFSMFNTRTYHYNPVKSPTGYLCHRSSHHRLLPVKFELCMSMEVTGRIITNGCHCRDPK</sequence>
<keyword evidence="1" id="KW-0472">Membrane</keyword>
<feature type="transmembrane region" description="Helical" evidence="1">
    <location>
        <begin position="12"/>
        <end position="33"/>
    </location>
</feature>
<gene>
    <name evidence="2" type="ORF">M413DRAFT_140963</name>
</gene>
<proteinExistence type="predicted"/>
<keyword evidence="1" id="KW-1133">Transmembrane helix</keyword>
<reference evidence="3" key="2">
    <citation type="submission" date="2015-01" db="EMBL/GenBank/DDBJ databases">
        <title>Evolutionary Origins and Diversification of the Mycorrhizal Mutualists.</title>
        <authorList>
            <consortium name="DOE Joint Genome Institute"/>
            <consortium name="Mycorrhizal Genomics Consortium"/>
            <person name="Kohler A."/>
            <person name="Kuo A."/>
            <person name="Nagy L.G."/>
            <person name="Floudas D."/>
            <person name="Copeland A."/>
            <person name="Barry K.W."/>
            <person name="Cichocki N."/>
            <person name="Veneault-Fourrey C."/>
            <person name="LaButti K."/>
            <person name="Lindquist E.A."/>
            <person name="Lipzen A."/>
            <person name="Lundell T."/>
            <person name="Morin E."/>
            <person name="Murat C."/>
            <person name="Riley R."/>
            <person name="Ohm R."/>
            <person name="Sun H."/>
            <person name="Tunlid A."/>
            <person name="Henrissat B."/>
            <person name="Grigoriev I.V."/>
            <person name="Hibbett D.S."/>
            <person name="Martin F."/>
        </authorList>
    </citation>
    <scope>NUCLEOTIDE SEQUENCE [LARGE SCALE GENOMIC DNA]</scope>
    <source>
        <strain evidence="3">h7</strain>
    </source>
</reference>